<dbReference type="SUPFAM" id="SSF51445">
    <property type="entry name" value="(Trans)glycosidases"/>
    <property type="match status" value="1"/>
</dbReference>
<gene>
    <name evidence="11" type="primary">malQ</name>
    <name evidence="11" type="ORF">PH586_15910</name>
</gene>
<organism evidence="11 12">
    <name type="scientific">Pseudomonas aestuarii</name>
    <dbReference type="NCBI Taxonomy" id="3018340"/>
    <lineage>
        <taxon>Bacteria</taxon>
        <taxon>Pseudomonadati</taxon>
        <taxon>Pseudomonadota</taxon>
        <taxon>Gammaproteobacteria</taxon>
        <taxon>Pseudomonadales</taxon>
        <taxon>Pseudomonadaceae</taxon>
        <taxon>Pseudomonas</taxon>
    </lineage>
</organism>
<evidence type="ECO:0000256" key="7">
    <source>
        <dbReference type="ARBA" id="ARBA00023277"/>
    </source>
</evidence>
<keyword evidence="12" id="KW-1185">Reference proteome</keyword>
<dbReference type="EMBL" id="JAQJZJ010000007">
    <property type="protein sequence ID" value="MDA7087877.1"/>
    <property type="molecule type" value="Genomic_DNA"/>
</dbReference>
<accession>A0ABT4XI50</accession>
<comment type="similarity">
    <text evidence="2 10">Belongs to the disproportionating enzyme family.</text>
</comment>
<evidence type="ECO:0000256" key="5">
    <source>
        <dbReference type="ARBA" id="ARBA00022676"/>
    </source>
</evidence>
<evidence type="ECO:0000256" key="1">
    <source>
        <dbReference type="ARBA" id="ARBA00000439"/>
    </source>
</evidence>
<evidence type="ECO:0000256" key="3">
    <source>
        <dbReference type="ARBA" id="ARBA00012560"/>
    </source>
</evidence>
<name>A0ABT4XI50_9PSED</name>
<dbReference type="InterPro" id="IPR003385">
    <property type="entry name" value="Glyco_hydro_77"/>
</dbReference>
<reference evidence="11 12" key="1">
    <citation type="submission" date="2023-01" db="EMBL/GenBank/DDBJ databases">
        <title>Pseudomonas SA3-5T sp. nov., isolated from tidal flat sediment.</title>
        <authorList>
            <person name="Kim H.S."/>
            <person name="Kim J.-S."/>
            <person name="Suh M.K."/>
            <person name="Eom M.K."/>
            <person name="Lee J.-S."/>
        </authorList>
    </citation>
    <scope>NUCLEOTIDE SEQUENCE [LARGE SCALE GENOMIC DNA]</scope>
    <source>
        <strain evidence="11 12">SA3-5</strain>
    </source>
</reference>
<dbReference type="RefSeq" id="WP_271348738.1">
    <property type="nucleotide sequence ID" value="NZ_JAQJZJ010000007.1"/>
</dbReference>
<dbReference type="EC" id="2.4.1.25" evidence="3 10"/>
<keyword evidence="5 10" id="KW-0328">Glycosyltransferase</keyword>
<dbReference type="InterPro" id="IPR017853">
    <property type="entry name" value="GH"/>
</dbReference>
<evidence type="ECO:0000256" key="4">
    <source>
        <dbReference type="ARBA" id="ARBA00020295"/>
    </source>
</evidence>
<protein>
    <recommendedName>
        <fullName evidence="4 10">4-alpha-glucanotransferase</fullName>
        <ecNumber evidence="3 10">2.4.1.25</ecNumber>
    </recommendedName>
    <alternativeName>
        <fullName evidence="8 10">Amylomaltase</fullName>
    </alternativeName>
    <alternativeName>
        <fullName evidence="9 10">Disproportionating enzyme</fullName>
    </alternativeName>
</protein>
<dbReference type="PANTHER" id="PTHR32438">
    <property type="entry name" value="4-ALPHA-GLUCANOTRANSFERASE DPE1, CHLOROPLASTIC/AMYLOPLASTIC"/>
    <property type="match status" value="1"/>
</dbReference>
<sequence>MTDKRLLALAEAAGLVVDWVDADRRAQRVTPAVLRRILAALALPAESPAQIEESLAQLQQDANQVSLPPLLTLDAGTPLDLSARFPAGTPFELLHEDGSRHAGQLDHAGRLNGLDAIGYQQLCIGDQQLTLAVAPAQGTSLGQLTGSARPSIWGLGVQLYALRRAGDGGIGDTLALQQLVRAAAARGTDAVAISPVHAMFSADTRRFSPYSPSSRLFCNILHAAPASLLGEEALRRAIDAEGLGPELARLERLELLDWPAASRAKLRLLRRLFSDFVNADPPLRQDFLDFRRDGAEPLENHCRFEALHGFHARDDEPCDWHCWPAQFHHPASPAVARFAAEHAEEVSFHAFGQWLISRCLAQTQQAARSAGMRIGLINDLAVGADVGGSQAWSRQAELLSTLRVGAPPDILNRSGQNWGLSAFSPHGLHRHGYRAFIEMLRANLAHAGGLRIDHVMGLERLWVIPLGADPADGAYLRYPLHDLLRLLALESWRHQALILGEDLGTVPAGFSAALAARGGLGMRVLLFEQDQQHNFAPAATWPADALATTSTHDLPTLSGWWLGRDLDWRERLGLLDAPALAAARASRELEREGLLAALATDTGMPLDEPPSSAQVLDASIVFLAHTPAPLVLLPMEDVLGLEQQANLPGTFDQHPNWRRRWHGDSAHLLDGKLARHRLQLLARARQRPQERP</sequence>
<evidence type="ECO:0000256" key="10">
    <source>
        <dbReference type="RuleBase" id="RU361207"/>
    </source>
</evidence>
<keyword evidence="6 10" id="KW-0808">Transferase</keyword>
<dbReference type="Proteomes" id="UP001212042">
    <property type="component" value="Unassembled WGS sequence"/>
</dbReference>
<dbReference type="Pfam" id="PF02446">
    <property type="entry name" value="Glyco_hydro_77"/>
    <property type="match status" value="1"/>
</dbReference>
<dbReference type="GO" id="GO:0004134">
    <property type="term" value="F:4-alpha-glucanotransferase activity"/>
    <property type="evidence" value="ECO:0007669"/>
    <property type="project" value="UniProtKB-EC"/>
</dbReference>
<proteinExistence type="inferred from homology"/>
<comment type="catalytic activity">
    <reaction evidence="1 10">
        <text>Transfers a segment of a (1-&gt;4)-alpha-D-glucan to a new position in an acceptor, which may be glucose or a (1-&gt;4)-alpha-D-glucan.</text>
        <dbReference type="EC" id="2.4.1.25"/>
    </reaction>
</comment>
<evidence type="ECO:0000313" key="11">
    <source>
        <dbReference type="EMBL" id="MDA7087877.1"/>
    </source>
</evidence>
<evidence type="ECO:0000313" key="12">
    <source>
        <dbReference type="Proteomes" id="UP001212042"/>
    </source>
</evidence>
<evidence type="ECO:0000256" key="8">
    <source>
        <dbReference type="ARBA" id="ARBA00031423"/>
    </source>
</evidence>
<keyword evidence="7 10" id="KW-0119">Carbohydrate metabolism</keyword>
<evidence type="ECO:0000256" key="6">
    <source>
        <dbReference type="ARBA" id="ARBA00022679"/>
    </source>
</evidence>
<dbReference type="NCBIfam" id="TIGR00217">
    <property type="entry name" value="malQ"/>
    <property type="match status" value="1"/>
</dbReference>
<dbReference type="Gene3D" id="3.20.20.80">
    <property type="entry name" value="Glycosidases"/>
    <property type="match status" value="1"/>
</dbReference>
<comment type="caution">
    <text evidence="11">The sequence shown here is derived from an EMBL/GenBank/DDBJ whole genome shotgun (WGS) entry which is preliminary data.</text>
</comment>
<evidence type="ECO:0000256" key="9">
    <source>
        <dbReference type="ARBA" id="ARBA00031501"/>
    </source>
</evidence>
<evidence type="ECO:0000256" key="2">
    <source>
        <dbReference type="ARBA" id="ARBA00005684"/>
    </source>
</evidence>
<dbReference type="PANTHER" id="PTHR32438:SF5">
    <property type="entry name" value="4-ALPHA-GLUCANOTRANSFERASE DPE1, CHLOROPLASTIC_AMYLOPLASTIC"/>
    <property type="match status" value="1"/>
</dbReference>